<organism evidence="3 4">
    <name type="scientific">Mycolicibacterium aurum</name>
    <name type="common">Mycobacterium aurum</name>
    <dbReference type="NCBI Taxonomy" id="1791"/>
    <lineage>
        <taxon>Bacteria</taxon>
        <taxon>Bacillati</taxon>
        <taxon>Actinomycetota</taxon>
        <taxon>Actinomycetes</taxon>
        <taxon>Mycobacteriales</taxon>
        <taxon>Mycobacteriaceae</taxon>
        <taxon>Mycolicibacterium</taxon>
    </lineage>
</organism>
<feature type="region of interest" description="Disordered" evidence="1">
    <location>
        <begin position="161"/>
        <end position="180"/>
    </location>
</feature>
<dbReference type="EMBL" id="LR134356">
    <property type="protein sequence ID" value="VEG51309.1"/>
    <property type="molecule type" value="Genomic_DNA"/>
</dbReference>
<dbReference type="InterPro" id="IPR029058">
    <property type="entry name" value="AB_hydrolase_fold"/>
</dbReference>
<evidence type="ECO:0000313" key="3">
    <source>
        <dbReference type="EMBL" id="VEG51309.1"/>
    </source>
</evidence>
<evidence type="ECO:0000313" key="4">
    <source>
        <dbReference type="Proteomes" id="UP000279306"/>
    </source>
</evidence>
<dbReference type="STRING" id="1791.GCA_001049355_02540"/>
<dbReference type="SUPFAM" id="SSF53474">
    <property type="entry name" value="alpha/beta-Hydrolases"/>
    <property type="match status" value="1"/>
</dbReference>
<dbReference type="Proteomes" id="UP000279306">
    <property type="component" value="Chromosome"/>
</dbReference>
<dbReference type="Pfam" id="PF12697">
    <property type="entry name" value="Abhydrolase_6"/>
    <property type="match status" value="1"/>
</dbReference>
<protein>
    <submittedName>
        <fullName evidence="3">PGAP1 family protein</fullName>
    </submittedName>
</protein>
<dbReference type="GO" id="GO:0016788">
    <property type="term" value="F:hydrolase activity, acting on ester bonds"/>
    <property type="evidence" value="ECO:0007669"/>
    <property type="project" value="InterPro"/>
</dbReference>
<dbReference type="InterPro" id="IPR000073">
    <property type="entry name" value="AB_hydrolase_1"/>
</dbReference>
<evidence type="ECO:0000259" key="2">
    <source>
        <dbReference type="Pfam" id="PF12697"/>
    </source>
</evidence>
<name>A0A448IFU7_MYCAU</name>
<feature type="domain" description="AB hydrolase-1" evidence="2">
    <location>
        <begin position="149"/>
        <end position="400"/>
    </location>
</feature>
<proteinExistence type="predicted"/>
<reference evidence="3 4" key="1">
    <citation type="submission" date="2018-12" db="EMBL/GenBank/DDBJ databases">
        <authorList>
            <consortium name="Pathogen Informatics"/>
        </authorList>
    </citation>
    <scope>NUCLEOTIDE SEQUENCE [LARGE SCALE GENOMIC DNA]</scope>
    <source>
        <strain evidence="3 4">NCTC10437</strain>
    </source>
</reference>
<keyword evidence="4" id="KW-1185">Reference proteome</keyword>
<dbReference type="Gene3D" id="3.40.50.1820">
    <property type="entry name" value="alpha/beta hydrolase"/>
    <property type="match status" value="1"/>
</dbReference>
<dbReference type="OrthoDB" id="8871309at2"/>
<evidence type="ECO:0000256" key="1">
    <source>
        <dbReference type="SAM" id="MobiDB-lite"/>
    </source>
</evidence>
<dbReference type="KEGG" id="mauu:NCTC10437_00416"/>
<dbReference type="RefSeq" id="WP_048632451.1">
    <property type="nucleotide sequence ID" value="NZ_CVQQ01000007.1"/>
</dbReference>
<accession>A0A448IFU7</accession>
<gene>
    <name evidence="3" type="ORF">NCTC10437_00416</name>
</gene>
<sequence>MRTADMHALGDVAAEGLTVLNTLVRGMHKGIAGRVFAAIGPAARPVEMVHDAIAGTVYDALGIAGQRLPPALSSVAAAGLAFDDDPALDERPGIADAIAALNGIYGDELAERGSPLAAPMSVRVSGRPVPLTPDAIAGAYPCPTESLAVFVHGLCQTESSWRRPPRPVTTEPDPRSYGDRLHDDLGFTPIEIRYNTGLHISTNGHQLDEILTRLVEIWPVPVRRIALVGHSMGGLVARSACHYGHDQNRRWTRSTRQVVCLGSPHLGADLEKGVNAATWAMAKLGETRAVAELLNLRSDGIKDLRFGALLDDDWAEADPDEFLRDRCREVPFLPSATYHFVATSAGPAAVGLLFGDHLVRPSSASGRGRTRRLPFADDAGLTLTGLHHFDLLNHPDIYAKLQQWLGASSS</sequence>
<dbReference type="AlphaFoldDB" id="A0A448IFU7"/>